<feature type="transmembrane region" description="Helical" evidence="2">
    <location>
        <begin position="176"/>
        <end position="198"/>
    </location>
</feature>
<dbReference type="Pfam" id="PF00400">
    <property type="entry name" value="WD40"/>
    <property type="match status" value="1"/>
</dbReference>
<keyword evidence="2" id="KW-0812">Transmembrane</keyword>
<gene>
    <name evidence="3" type="ORF">GOP47_0002790</name>
</gene>
<keyword evidence="2" id="KW-1133">Transmembrane helix</keyword>
<comment type="caution">
    <text evidence="3">The sequence shown here is derived from an EMBL/GenBank/DDBJ whole genome shotgun (WGS) entry which is preliminary data.</text>
</comment>
<organism evidence="3 4">
    <name type="scientific">Adiantum capillus-veneris</name>
    <name type="common">Maidenhair fern</name>
    <dbReference type="NCBI Taxonomy" id="13818"/>
    <lineage>
        <taxon>Eukaryota</taxon>
        <taxon>Viridiplantae</taxon>
        <taxon>Streptophyta</taxon>
        <taxon>Embryophyta</taxon>
        <taxon>Tracheophyta</taxon>
        <taxon>Polypodiopsida</taxon>
        <taxon>Polypodiidae</taxon>
        <taxon>Polypodiales</taxon>
        <taxon>Pteridineae</taxon>
        <taxon>Pteridaceae</taxon>
        <taxon>Vittarioideae</taxon>
        <taxon>Adiantum</taxon>
    </lineage>
</organism>
<dbReference type="SUPFAM" id="SSF50978">
    <property type="entry name" value="WD40 repeat-like"/>
    <property type="match status" value="1"/>
</dbReference>
<proteinExistence type="predicted"/>
<evidence type="ECO:0000256" key="2">
    <source>
        <dbReference type="SAM" id="Phobius"/>
    </source>
</evidence>
<dbReference type="Proteomes" id="UP000886520">
    <property type="component" value="Chromosome 3"/>
</dbReference>
<keyword evidence="1" id="KW-0853">WD repeat</keyword>
<dbReference type="InterPro" id="IPR001680">
    <property type="entry name" value="WD40_rpt"/>
</dbReference>
<feature type="repeat" description="WD" evidence="1">
    <location>
        <begin position="117"/>
        <end position="158"/>
    </location>
</feature>
<dbReference type="GO" id="GO:0000127">
    <property type="term" value="C:transcription factor TFIIIC complex"/>
    <property type="evidence" value="ECO:0007669"/>
    <property type="project" value="InterPro"/>
</dbReference>
<dbReference type="PROSITE" id="PS50082">
    <property type="entry name" value="WD_REPEATS_2"/>
    <property type="match status" value="1"/>
</dbReference>
<dbReference type="InterPro" id="IPR044230">
    <property type="entry name" value="GTF3C4"/>
</dbReference>
<accession>A0A9D4ZRL8</accession>
<dbReference type="InterPro" id="IPR015943">
    <property type="entry name" value="WD40/YVTN_repeat-like_dom_sf"/>
</dbReference>
<evidence type="ECO:0000313" key="4">
    <source>
        <dbReference type="Proteomes" id="UP000886520"/>
    </source>
</evidence>
<dbReference type="OrthoDB" id="6021743at2759"/>
<evidence type="ECO:0000313" key="3">
    <source>
        <dbReference type="EMBL" id="KAI5083047.1"/>
    </source>
</evidence>
<dbReference type="AlphaFoldDB" id="A0A9D4ZRL8"/>
<evidence type="ECO:0000256" key="1">
    <source>
        <dbReference type="PROSITE-ProRule" id="PRU00221"/>
    </source>
</evidence>
<keyword evidence="4" id="KW-1185">Reference proteome</keyword>
<dbReference type="InterPro" id="IPR036322">
    <property type="entry name" value="WD40_repeat_dom_sf"/>
</dbReference>
<dbReference type="Gene3D" id="2.130.10.10">
    <property type="entry name" value="YVTN repeat-like/Quinoprotein amine dehydrogenase"/>
    <property type="match status" value="1"/>
</dbReference>
<dbReference type="PROSITE" id="PS50294">
    <property type="entry name" value="WD_REPEATS_REGION"/>
    <property type="match status" value="1"/>
</dbReference>
<sequence>MHCHRLCTLNNNSNGEVREEVVGCMCMRCGSREWMVRGADGQGQDVGSFTSATTNSDPLMLLRKVVLEDHALVTSLALTVSVQSFGCIQIAIGKVSGSIVVTEAFREEDAEKEAFKVDAHSQTVTGLLWAFDGRCLYSCSQDNSLHAWKLSRGGLLALPFPEDARRKTKKNFCYQILYSMITMACAYLKEALLLLRVIGPDV</sequence>
<dbReference type="GO" id="GO:0004402">
    <property type="term" value="F:histone acetyltransferase activity"/>
    <property type="evidence" value="ECO:0007669"/>
    <property type="project" value="InterPro"/>
</dbReference>
<dbReference type="EMBL" id="JABFUD020000002">
    <property type="protein sequence ID" value="KAI5083047.1"/>
    <property type="molecule type" value="Genomic_DNA"/>
</dbReference>
<keyword evidence="2" id="KW-0472">Membrane</keyword>
<dbReference type="SMART" id="SM00320">
    <property type="entry name" value="WD40"/>
    <property type="match status" value="1"/>
</dbReference>
<protein>
    <submittedName>
        <fullName evidence="3">Uncharacterized protein</fullName>
    </submittedName>
</protein>
<reference evidence="3" key="1">
    <citation type="submission" date="2021-01" db="EMBL/GenBank/DDBJ databases">
        <title>Adiantum capillus-veneris genome.</title>
        <authorList>
            <person name="Fang Y."/>
            <person name="Liao Q."/>
        </authorList>
    </citation>
    <scope>NUCLEOTIDE SEQUENCE</scope>
    <source>
        <strain evidence="3">H3</strain>
        <tissue evidence="3">Leaf</tissue>
    </source>
</reference>
<dbReference type="GO" id="GO:0006384">
    <property type="term" value="P:transcription initiation at RNA polymerase III promoter"/>
    <property type="evidence" value="ECO:0007669"/>
    <property type="project" value="InterPro"/>
</dbReference>
<name>A0A9D4ZRL8_ADICA</name>
<dbReference type="PANTHER" id="PTHR15496:SF2">
    <property type="entry name" value="GENERAL TRANSCRIPTION FACTOR 3C POLYPEPTIDE 4"/>
    <property type="match status" value="1"/>
</dbReference>
<dbReference type="PANTHER" id="PTHR15496">
    <property type="entry name" value="GENERAL TRANSCRIPTION FACTOR 3C POLYPEPTIDE 4 FAMILY"/>
    <property type="match status" value="1"/>
</dbReference>